<name>A0A164KSM3_9CRUS</name>
<dbReference type="InterPro" id="IPR015797">
    <property type="entry name" value="NUDIX_hydrolase-like_dom_sf"/>
</dbReference>
<evidence type="ECO:0000256" key="3">
    <source>
        <dbReference type="ARBA" id="ARBA00008266"/>
    </source>
</evidence>
<dbReference type="Pfam" id="PF00293">
    <property type="entry name" value="NUDIX"/>
    <property type="match status" value="1"/>
</dbReference>
<evidence type="ECO:0000256" key="2">
    <source>
        <dbReference type="ARBA" id="ARBA00004496"/>
    </source>
</evidence>
<comment type="caution">
    <text evidence="10">The sequence shown here is derived from an EMBL/GenBank/DDBJ whole genome shotgun (WGS) entry which is preliminary data.</text>
</comment>
<dbReference type="AlphaFoldDB" id="A0A164KSM3"/>
<keyword evidence="8" id="KW-0460">Magnesium</keyword>
<dbReference type="Gene3D" id="3.90.79.10">
    <property type="entry name" value="Nucleoside Triphosphate Pyrophosphohydrolase"/>
    <property type="match status" value="1"/>
</dbReference>
<dbReference type="GO" id="GO:0008486">
    <property type="term" value="F:diphosphoinositol-polyphosphate diphosphatase activity"/>
    <property type="evidence" value="ECO:0007669"/>
    <property type="project" value="UniProtKB-EC"/>
</dbReference>
<accession>A0A164KSM3</accession>
<dbReference type="GO" id="GO:0005737">
    <property type="term" value="C:cytoplasm"/>
    <property type="evidence" value="ECO:0007669"/>
    <property type="project" value="UniProtKB-SubCell"/>
</dbReference>
<evidence type="ECO:0000313" key="11">
    <source>
        <dbReference type="Proteomes" id="UP000076858"/>
    </source>
</evidence>
<sequence>MVKDKPNSTRVYDDDGYRKRAACVCVKENDQNQILLVSSSNESSSWIVPGGGLEPEEMPPETAVREVMEEAGVSGRLGVCLGVFENNERKHRTTVYVLHVTDELSEWDDSKTIGRRRKWFRFDEALDHLTAHKPLMAQWLLNIAKAEAPR</sequence>
<dbReference type="PROSITE" id="PS00893">
    <property type="entry name" value="NUDIX_BOX"/>
    <property type="match status" value="1"/>
</dbReference>
<dbReference type="GO" id="GO:0034432">
    <property type="term" value="F:bis(5'-adenosyl)-pentaphosphatase activity"/>
    <property type="evidence" value="ECO:0007669"/>
    <property type="project" value="TreeGrafter"/>
</dbReference>
<comment type="cofactor">
    <cofactor evidence="1">
        <name>Mg(2+)</name>
        <dbReference type="ChEBI" id="CHEBI:18420"/>
    </cofactor>
</comment>
<evidence type="ECO:0000256" key="7">
    <source>
        <dbReference type="ARBA" id="ARBA00022801"/>
    </source>
</evidence>
<evidence type="ECO:0000256" key="8">
    <source>
        <dbReference type="ARBA" id="ARBA00022842"/>
    </source>
</evidence>
<dbReference type="InterPro" id="IPR000086">
    <property type="entry name" value="NUDIX_hydrolase_dom"/>
</dbReference>
<dbReference type="PROSITE" id="PS51462">
    <property type="entry name" value="NUDIX"/>
    <property type="match status" value="1"/>
</dbReference>
<dbReference type="FunFam" id="3.90.79.10:FF:000002">
    <property type="entry name" value="diphosphoinositol polyphosphate phosphohydrolase 1"/>
    <property type="match status" value="1"/>
</dbReference>
<dbReference type="CDD" id="cd04666">
    <property type="entry name" value="NUDIX_DIPP2_like_Nudt4"/>
    <property type="match status" value="1"/>
</dbReference>
<evidence type="ECO:0000256" key="4">
    <source>
        <dbReference type="ARBA" id="ARBA00012527"/>
    </source>
</evidence>
<organism evidence="10 11">
    <name type="scientific">Daphnia magna</name>
    <dbReference type="NCBI Taxonomy" id="35525"/>
    <lineage>
        <taxon>Eukaryota</taxon>
        <taxon>Metazoa</taxon>
        <taxon>Ecdysozoa</taxon>
        <taxon>Arthropoda</taxon>
        <taxon>Crustacea</taxon>
        <taxon>Branchiopoda</taxon>
        <taxon>Diplostraca</taxon>
        <taxon>Cladocera</taxon>
        <taxon>Anomopoda</taxon>
        <taxon>Daphniidae</taxon>
        <taxon>Daphnia</taxon>
    </lineage>
</organism>
<evidence type="ECO:0000256" key="5">
    <source>
        <dbReference type="ARBA" id="ARBA00022490"/>
    </source>
</evidence>
<comment type="similarity">
    <text evidence="3">Belongs to the Nudix hydrolase family. DIPP subfamily.</text>
</comment>
<dbReference type="STRING" id="35525.A0A164KSM3"/>
<dbReference type="GO" id="GO:0046872">
    <property type="term" value="F:metal ion binding"/>
    <property type="evidence" value="ECO:0007669"/>
    <property type="project" value="UniProtKB-KW"/>
</dbReference>
<dbReference type="SUPFAM" id="SSF55811">
    <property type="entry name" value="Nudix"/>
    <property type="match status" value="1"/>
</dbReference>
<dbReference type="GO" id="GO:0034431">
    <property type="term" value="F:bis(5'-adenosyl)-hexaphosphatase activity"/>
    <property type="evidence" value="ECO:0007669"/>
    <property type="project" value="TreeGrafter"/>
</dbReference>
<dbReference type="PANTHER" id="PTHR12629:SF0">
    <property type="entry name" value="DIPHOSPHOINOSITOL-POLYPHOSPHATE DIPHOSPHATASE"/>
    <property type="match status" value="1"/>
</dbReference>
<dbReference type="GO" id="GO:1901911">
    <property type="term" value="P:adenosine 5'-(hexahydrogen pentaphosphate) catabolic process"/>
    <property type="evidence" value="ECO:0007669"/>
    <property type="project" value="TreeGrafter"/>
</dbReference>
<dbReference type="GO" id="GO:0071543">
    <property type="term" value="P:diphosphoinositol polyphosphate metabolic process"/>
    <property type="evidence" value="ECO:0007669"/>
    <property type="project" value="TreeGrafter"/>
</dbReference>
<dbReference type="EC" id="3.6.1.52" evidence="4"/>
<dbReference type="EMBL" id="LRGB01003257">
    <property type="protein sequence ID" value="KZS03501.1"/>
    <property type="molecule type" value="Genomic_DNA"/>
</dbReference>
<evidence type="ECO:0000256" key="9">
    <source>
        <dbReference type="ARBA" id="ARBA00033994"/>
    </source>
</evidence>
<dbReference type="PANTHER" id="PTHR12629">
    <property type="entry name" value="DIPHOSPHOINOSITOL POLYPHOSPHATE PHOSPHOHYDROLASE"/>
    <property type="match status" value="1"/>
</dbReference>
<keyword evidence="11" id="KW-1185">Reference proteome</keyword>
<reference evidence="10 11" key="1">
    <citation type="submission" date="2016-03" db="EMBL/GenBank/DDBJ databases">
        <title>EvidentialGene: Evidence-directed Construction of Genes on Genomes.</title>
        <authorList>
            <person name="Gilbert D.G."/>
            <person name="Choi J.-H."/>
            <person name="Mockaitis K."/>
            <person name="Colbourne J."/>
            <person name="Pfrender M."/>
        </authorList>
    </citation>
    <scope>NUCLEOTIDE SEQUENCE [LARGE SCALE GENOMIC DNA]</scope>
    <source>
        <strain evidence="10 11">Xinb3</strain>
        <tissue evidence="10">Complete organism</tissue>
    </source>
</reference>
<evidence type="ECO:0000256" key="1">
    <source>
        <dbReference type="ARBA" id="ARBA00001946"/>
    </source>
</evidence>
<proteinExistence type="inferred from homology"/>
<dbReference type="Proteomes" id="UP000076858">
    <property type="component" value="Unassembled WGS sequence"/>
</dbReference>
<dbReference type="OrthoDB" id="2011998at2759"/>
<dbReference type="InterPro" id="IPR020084">
    <property type="entry name" value="NUDIX_hydrolase_CS"/>
</dbReference>
<keyword evidence="7 10" id="KW-0378">Hydrolase</keyword>
<dbReference type="GO" id="GO:0005634">
    <property type="term" value="C:nucleus"/>
    <property type="evidence" value="ECO:0007669"/>
    <property type="project" value="TreeGrafter"/>
</dbReference>
<evidence type="ECO:0000256" key="6">
    <source>
        <dbReference type="ARBA" id="ARBA00022723"/>
    </source>
</evidence>
<dbReference type="InterPro" id="IPR047198">
    <property type="entry name" value="DDP-like_NUDIX"/>
</dbReference>
<evidence type="ECO:0000313" key="10">
    <source>
        <dbReference type="EMBL" id="KZS03501.1"/>
    </source>
</evidence>
<comment type="catalytic activity">
    <reaction evidence="9">
        <text>diphospho-myo-inositol polyphosphate + H2O = myo-inositol polyphosphate + phosphate.</text>
        <dbReference type="EC" id="3.6.1.52"/>
    </reaction>
</comment>
<comment type="subcellular location">
    <subcellularLocation>
        <location evidence="2">Cytoplasm</location>
    </subcellularLocation>
</comment>
<dbReference type="GO" id="GO:1901909">
    <property type="term" value="P:diadenosine hexaphosphate catabolic process"/>
    <property type="evidence" value="ECO:0007669"/>
    <property type="project" value="TreeGrafter"/>
</dbReference>
<protein>
    <recommendedName>
        <fullName evidence="4">diphosphoinositol-polyphosphate diphosphatase</fullName>
        <ecNumber evidence="4">3.6.1.52</ecNumber>
    </recommendedName>
</protein>
<keyword evidence="6" id="KW-0479">Metal-binding</keyword>
<gene>
    <name evidence="10" type="ORF">APZ42_033675</name>
</gene>
<dbReference type="GO" id="GO:1901907">
    <property type="term" value="P:diadenosine pentaphosphate catabolic process"/>
    <property type="evidence" value="ECO:0007669"/>
    <property type="project" value="TreeGrafter"/>
</dbReference>
<keyword evidence="5" id="KW-0963">Cytoplasm</keyword>
<dbReference type="GO" id="GO:0000298">
    <property type="term" value="F:endopolyphosphatase activity"/>
    <property type="evidence" value="ECO:0007669"/>
    <property type="project" value="TreeGrafter"/>
</dbReference>